<organism evidence="4 5">
    <name type="scientific">Dethiosulfatibacter aminovorans DSM 17477</name>
    <dbReference type="NCBI Taxonomy" id="1121476"/>
    <lineage>
        <taxon>Bacteria</taxon>
        <taxon>Bacillati</taxon>
        <taxon>Bacillota</taxon>
        <taxon>Tissierellia</taxon>
        <taxon>Dethiosulfatibacter</taxon>
    </lineage>
</organism>
<dbReference type="FunFam" id="3.40.50.300:FF:000006">
    <property type="entry name" value="DNA-binding transcriptional regulator NtrC"/>
    <property type="match status" value="1"/>
</dbReference>
<evidence type="ECO:0000313" key="5">
    <source>
        <dbReference type="Proteomes" id="UP000184052"/>
    </source>
</evidence>
<name>A0A1M6F9G1_9FIRM</name>
<evidence type="ECO:0000256" key="2">
    <source>
        <dbReference type="ARBA" id="ARBA00022840"/>
    </source>
</evidence>
<protein>
    <submittedName>
        <fullName evidence="4">Transcriptional regulator containing PAS, AAA-type ATPase, and DNA-binding Fis domains</fullName>
    </submittedName>
</protein>
<keyword evidence="5" id="KW-1185">Reference proteome</keyword>
<dbReference type="SMART" id="SM00382">
    <property type="entry name" value="AAA"/>
    <property type="match status" value="1"/>
</dbReference>
<dbReference type="Pfam" id="PF00158">
    <property type="entry name" value="Sigma54_activat"/>
    <property type="match status" value="1"/>
</dbReference>
<dbReference type="InterPro" id="IPR058031">
    <property type="entry name" value="AAA_lid_NorR"/>
</dbReference>
<dbReference type="Pfam" id="PF08461">
    <property type="entry name" value="WHD_RNase_R"/>
    <property type="match status" value="1"/>
</dbReference>
<evidence type="ECO:0000313" key="4">
    <source>
        <dbReference type="EMBL" id="SHI94286.1"/>
    </source>
</evidence>
<dbReference type="Gene3D" id="3.40.50.300">
    <property type="entry name" value="P-loop containing nucleotide triphosphate hydrolases"/>
    <property type="match status" value="1"/>
</dbReference>
<reference evidence="4 5" key="1">
    <citation type="submission" date="2016-11" db="EMBL/GenBank/DDBJ databases">
        <authorList>
            <person name="Jaros S."/>
            <person name="Januszkiewicz K."/>
            <person name="Wedrychowicz H."/>
        </authorList>
    </citation>
    <scope>NUCLEOTIDE SEQUENCE [LARGE SCALE GENOMIC DNA]</scope>
    <source>
        <strain evidence="4 5">DSM 17477</strain>
    </source>
</reference>
<dbReference type="InterPro" id="IPR003593">
    <property type="entry name" value="AAA+_ATPase"/>
</dbReference>
<dbReference type="InterPro" id="IPR036388">
    <property type="entry name" value="WH-like_DNA-bd_sf"/>
</dbReference>
<dbReference type="Pfam" id="PF25601">
    <property type="entry name" value="AAA_lid_14"/>
    <property type="match status" value="1"/>
</dbReference>
<dbReference type="PANTHER" id="PTHR32071">
    <property type="entry name" value="TRANSCRIPTIONAL REGULATORY PROTEIN"/>
    <property type="match status" value="1"/>
</dbReference>
<dbReference type="GO" id="GO:0003677">
    <property type="term" value="F:DNA binding"/>
    <property type="evidence" value="ECO:0007669"/>
    <property type="project" value="UniProtKB-KW"/>
</dbReference>
<dbReference type="PROSITE" id="PS50045">
    <property type="entry name" value="SIGMA54_INTERACT_4"/>
    <property type="match status" value="1"/>
</dbReference>
<dbReference type="AlphaFoldDB" id="A0A1M6F9G1"/>
<dbReference type="SUPFAM" id="SSF52540">
    <property type="entry name" value="P-loop containing nucleoside triphosphate hydrolases"/>
    <property type="match status" value="1"/>
</dbReference>
<dbReference type="PROSITE" id="PS00675">
    <property type="entry name" value="SIGMA54_INTERACT_1"/>
    <property type="match status" value="1"/>
</dbReference>
<dbReference type="GO" id="GO:0006355">
    <property type="term" value="P:regulation of DNA-templated transcription"/>
    <property type="evidence" value="ECO:0007669"/>
    <property type="project" value="InterPro"/>
</dbReference>
<dbReference type="InterPro" id="IPR013668">
    <property type="entry name" value="RNase_R_HTH_12"/>
</dbReference>
<dbReference type="OrthoDB" id="5411866at2"/>
<dbReference type="Gene3D" id="1.10.8.60">
    <property type="match status" value="1"/>
</dbReference>
<dbReference type="RefSeq" id="WP_073048867.1">
    <property type="nucleotide sequence ID" value="NZ_FQZL01000008.1"/>
</dbReference>
<dbReference type="InterPro" id="IPR002078">
    <property type="entry name" value="Sigma_54_int"/>
</dbReference>
<gene>
    <name evidence="4" type="ORF">SAMN02745751_01399</name>
</gene>
<dbReference type="STRING" id="1121476.SAMN02745751_01399"/>
<dbReference type="CDD" id="cd00009">
    <property type="entry name" value="AAA"/>
    <property type="match status" value="1"/>
</dbReference>
<keyword evidence="1" id="KW-0547">Nucleotide-binding</keyword>
<dbReference type="EMBL" id="FQZL01000008">
    <property type="protein sequence ID" value="SHI94286.1"/>
    <property type="molecule type" value="Genomic_DNA"/>
</dbReference>
<dbReference type="InterPro" id="IPR025943">
    <property type="entry name" value="Sigma_54_int_dom_ATP-bd_2"/>
</dbReference>
<proteinExistence type="predicted"/>
<dbReference type="InterPro" id="IPR027417">
    <property type="entry name" value="P-loop_NTPase"/>
</dbReference>
<keyword evidence="2" id="KW-0067">ATP-binding</keyword>
<dbReference type="Gene3D" id="1.10.10.10">
    <property type="entry name" value="Winged helix-like DNA-binding domain superfamily/Winged helix DNA-binding domain"/>
    <property type="match status" value="1"/>
</dbReference>
<dbReference type="PROSITE" id="PS00676">
    <property type="entry name" value="SIGMA54_INTERACT_2"/>
    <property type="match status" value="1"/>
</dbReference>
<sequence>MKKLMVVSRADKIGKYYCDELRDFFEDRIQIDYIVDDDPEISKISSYEMILITTNSIIKKIIHLVDENSKILRVLKNMDPEGVERLNRIPYGAEALVVNVGPKMASESIYLIYACGRHDLELYPYYPGIDGYKKLEYIITQGEPDIVPDYGGEVIDILNTTIDNKIFLEIISFFNLDRKELLDKLMERNSYRDDEGDGISFVINERYMLENIINVLFENLNEGVLIYNDMGIVTSSSSSAQSILNKATHNISGRKITDLIPVGDYDVMGNDAMETVVKIGDIPVICNIMPKMTLGSNDYGLVILKKYTDTEMKMHMYKKELMDKGHRSKYDIDDIVGSSAEMKKQKDIAVRMAKSDSTVLIIGESGTGKELFAHVIHNNSRRRKEQFVAVNCSAIPESLLESELFGYSDGAFTGAKKGGKKGLFEIANGGTLFLDEIGEMPLHLQNRLLRVLQEKEIMRVGSNSIIKIDVRIIAATNVDLMKQARAGKFRKDLFYRISVLPLVVPPLRKRGNDVLEIFDRIASEKGDKIELSEEVKKFFVEYSWEGNVREVRNCVEYLINLGKDIVKLDDLPESMKLASLLDGNEMGLQDDVVGEVTEGANIRENVDIDMEILKILYEKNSRNMKIGRKQLSEELRRVGIFLGEQEVRNKLLLLQKKGFVAIGKGRGGTKITAAGVGKLNQ</sequence>
<keyword evidence="4" id="KW-0238">DNA-binding</keyword>
<dbReference type="InterPro" id="IPR025662">
    <property type="entry name" value="Sigma_54_int_dom_ATP-bd_1"/>
</dbReference>
<dbReference type="PANTHER" id="PTHR32071:SF57">
    <property type="entry name" value="C4-DICARBOXYLATE TRANSPORT TRANSCRIPTIONAL REGULATORY PROTEIN DCTD"/>
    <property type="match status" value="1"/>
</dbReference>
<accession>A0A1M6F9G1</accession>
<dbReference type="Proteomes" id="UP000184052">
    <property type="component" value="Unassembled WGS sequence"/>
</dbReference>
<evidence type="ECO:0000256" key="1">
    <source>
        <dbReference type="ARBA" id="ARBA00022741"/>
    </source>
</evidence>
<evidence type="ECO:0000259" key="3">
    <source>
        <dbReference type="PROSITE" id="PS50045"/>
    </source>
</evidence>
<feature type="domain" description="Sigma-54 factor interaction" evidence="3">
    <location>
        <begin position="335"/>
        <end position="560"/>
    </location>
</feature>
<dbReference type="GO" id="GO:0005524">
    <property type="term" value="F:ATP binding"/>
    <property type="evidence" value="ECO:0007669"/>
    <property type="project" value="UniProtKB-KW"/>
</dbReference>